<keyword evidence="2" id="KW-1185">Reference proteome</keyword>
<sequence>MECVAEDIIFSLNCPSLRHLSLSFRSCKCYLSSEDEEFGHITAVTLHTLFPTLKSISPHFIGQTRDTQLFTDLSTPHDTFGWLLPRLDSIDIRSEDRRRYYARRLPPIVALAKLVSNRLSSGSATNAIQSIRMRGVELLPETLNTFGLLVPNFIS</sequence>
<gene>
    <name evidence="1" type="ORF">SCHPADRAFT_899944</name>
</gene>
<evidence type="ECO:0000313" key="1">
    <source>
        <dbReference type="EMBL" id="KLO18129.1"/>
    </source>
</evidence>
<dbReference type="Proteomes" id="UP000053477">
    <property type="component" value="Unassembled WGS sequence"/>
</dbReference>
<name>A0A0H2S277_9AGAM</name>
<reference evidence="1 2" key="1">
    <citation type="submission" date="2015-04" db="EMBL/GenBank/DDBJ databases">
        <title>Complete genome sequence of Schizopora paradoxa KUC8140, a cosmopolitan wood degrader in East Asia.</title>
        <authorList>
            <consortium name="DOE Joint Genome Institute"/>
            <person name="Min B."/>
            <person name="Park H."/>
            <person name="Jang Y."/>
            <person name="Kim J.-J."/>
            <person name="Kim K.H."/>
            <person name="Pangilinan J."/>
            <person name="Lipzen A."/>
            <person name="Riley R."/>
            <person name="Grigoriev I.V."/>
            <person name="Spatafora J.W."/>
            <person name="Choi I.-G."/>
        </authorList>
    </citation>
    <scope>NUCLEOTIDE SEQUENCE [LARGE SCALE GENOMIC DNA]</scope>
    <source>
        <strain evidence="1 2">KUC8140</strain>
    </source>
</reference>
<protein>
    <recommendedName>
        <fullName evidence="3">F-box domain-containing protein</fullName>
    </recommendedName>
</protein>
<evidence type="ECO:0000313" key="2">
    <source>
        <dbReference type="Proteomes" id="UP000053477"/>
    </source>
</evidence>
<proteinExistence type="predicted"/>
<evidence type="ECO:0008006" key="3">
    <source>
        <dbReference type="Google" id="ProtNLM"/>
    </source>
</evidence>
<dbReference type="EMBL" id="KQ085897">
    <property type="protein sequence ID" value="KLO18129.1"/>
    <property type="molecule type" value="Genomic_DNA"/>
</dbReference>
<accession>A0A0H2S277</accession>
<dbReference type="AlphaFoldDB" id="A0A0H2S277"/>
<organism evidence="1 2">
    <name type="scientific">Schizopora paradoxa</name>
    <dbReference type="NCBI Taxonomy" id="27342"/>
    <lineage>
        <taxon>Eukaryota</taxon>
        <taxon>Fungi</taxon>
        <taxon>Dikarya</taxon>
        <taxon>Basidiomycota</taxon>
        <taxon>Agaricomycotina</taxon>
        <taxon>Agaricomycetes</taxon>
        <taxon>Hymenochaetales</taxon>
        <taxon>Schizoporaceae</taxon>
        <taxon>Schizopora</taxon>
    </lineage>
</organism>
<dbReference type="InParanoid" id="A0A0H2S277"/>